<comment type="caution">
    <text evidence="2">The sequence shown here is derived from an EMBL/GenBank/DDBJ whole genome shotgun (WGS) entry which is preliminary data.</text>
</comment>
<sequence>MNATHRPSNAEIVGSLYQAFGAGDIAHILDQLTDDIAWDADWTANSAQLAGIAHMAARKGPAEVAEFFALLADWTFHDFTVLDVIGGGGQVVAEIRVDVTLPGGARITDDELHLWSFDENGKVTRFRHYADTAKHIAAYTGR</sequence>
<dbReference type="PANTHER" id="PTHR41252:SF1">
    <property type="entry name" value="BLR2505 PROTEIN"/>
    <property type="match status" value="1"/>
</dbReference>
<dbReference type="Proteomes" id="UP000602198">
    <property type="component" value="Unassembled WGS sequence"/>
</dbReference>
<dbReference type="SUPFAM" id="SSF54427">
    <property type="entry name" value="NTF2-like"/>
    <property type="match status" value="1"/>
</dbReference>
<dbReference type="PANTHER" id="PTHR41252">
    <property type="entry name" value="BLR2505 PROTEIN"/>
    <property type="match status" value="1"/>
</dbReference>
<accession>A0ABS1M898</accession>
<dbReference type="EMBL" id="JAERRJ010000006">
    <property type="protein sequence ID" value="MBL1075969.1"/>
    <property type="molecule type" value="Genomic_DNA"/>
</dbReference>
<dbReference type="Pfam" id="PF12680">
    <property type="entry name" value="SnoaL_2"/>
    <property type="match status" value="1"/>
</dbReference>
<dbReference type="Gene3D" id="3.10.450.50">
    <property type="match status" value="1"/>
</dbReference>
<evidence type="ECO:0000313" key="2">
    <source>
        <dbReference type="EMBL" id="MBL1075969.1"/>
    </source>
</evidence>
<reference evidence="2 3" key="1">
    <citation type="submission" date="2021-01" db="EMBL/GenBank/DDBJ databases">
        <title>WGS of actinomycetes isolated from Thailand.</title>
        <authorList>
            <person name="Thawai C."/>
        </authorList>
    </citation>
    <scope>NUCLEOTIDE SEQUENCE [LARGE SCALE GENOMIC DNA]</scope>
    <source>
        <strain evidence="2 3">LPG 2</strain>
    </source>
</reference>
<evidence type="ECO:0000313" key="3">
    <source>
        <dbReference type="Proteomes" id="UP000602198"/>
    </source>
</evidence>
<dbReference type="InterPro" id="IPR037401">
    <property type="entry name" value="SnoaL-like"/>
</dbReference>
<keyword evidence="3" id="KW-1185">Reference proteome</keyword>
<feature type="domain" description="SnoaL-like" evidence="1">
    <location>
        <begin position="16"/>
        <end position="125"/>
    </location>
</feature>
<evidence type="ECO:0000259" key="1">
    <source>
        <dbReference type="Pfam" id="PF12680"/>
    </source>
</evidence>
<dbReference type="InterPro" id="IPR032710">
    <property type="entry name" value="NTF2-like_dom_sf"/>
</dbReference>
<dbReference type="RefSeq" id="WP_201948561.1">
    <property type="nucleotide sequence ID" value="NZ_JAERRJ010000006.1"/>
</dbReference>
<organism evidence="2 3">
    <name type="scientific">Nocardia acididurans</name>
    <dbReference type="NCBI Taxonomy" id="2802282"/>
    <lineage>
        <taxon>Bacteria</taxon>
        <taxon>Bacillati</taxon>
        <taxon>Actinomycetota</taxon>
        <taxon>Actinomycetes</taxon>
        <taxon>Mycobacteriales</taxon>
        <taxon>Nocardiaceae</taxon>
        <taxon>Nocardia</taxon>
    </lineage>
</organism>
<protein>
    <submittedName>
        <fullName evidence="2">Nuclear transport factor 2 family protein</fullName>
    </submittedName>
</protein>
<proteinExistence type="predicted"/>
<name>A0ABS1M898_9NOCA</name>
<gene>
    <name evidence="2" type="ORF">JK358_16345</name>
</gene>